<dbReference type="Pfam" id="PF26119">
    <property type="entry name" value="DUF8036"/>
    <property type="match status" value="1"/>
</dbReference>
<feature type="transmembrane region" description="Helical" evidence="1">
    <location>
        <begin position="40"/>
        <end position="63"/>
    </location>
</feature>
<protein>
    <submittedName>
        <fullName evidence="2">Uncharacterized protein</fullName>
    </submittedName>
</protein>
<dbReference type="STRING" id="1457250.GCA_000755225_01655"/>
<dbReference type="OrthoDB" id="205211at2157"/>
<evidence type="ECO:0000313" key="2">
    <source>
        <dbReference type="EMBL" id="QCC52270.1"/>
    </source>
</evidence>
<dbReference type="InterPro" id="IPR058349">
    <property type="entry name" value="DUF8036"/>
</dbReference>
<accession>A0A4D6HEQ8</accession>
<dbReference type="RefSeq" id="WP_049992597.1">
    <property type="nucleotide sequence ID" value="NZ_CP031310.1"/>
</dbReference>
<keyword evidence="3" id="KW-1185">Reference proteome</keyword>
<gene>
    <name evidence="2" type="ORF">DV733_13965</name>
</gene>
<evidence type="ECO:0000256" key="1">
    <source>
        <dbReference type="SAM" id="Phobius"/>
    </source>
</evidence>
<keyword evidence="1" id="KW-0812">Transmembrane</keyword>
<feature type="transmembrane region" description="Helical" evidence="1">
    <location>
        <begin position="12"/>
        <end position="33"/>
    </location>
</feature>
<dbReference type="EMBL" id="CP031310">
    <property type="protein sequence ID" value="QCC52270.1"/>
    <property type="molecule type" value="Genomic_DNA"/>
</dbReference>
<sequence length="102" mass="11327">MTYLETLLDAARVAAALNIVLLTTLIVIWGRLYREIRSTFTLGSIVFAGFLLAENVVALWYYMSAPTATPALLSVPLAVEVMMVLQILETFGIATLLYITWQ</sequence>
<reference evidence="2 3" key="1">
    <citation type="journal article" date="2019" name="Nat. Commun.">
        <title>A new type of DNA phosphorothioation-based antiviral system in archaea.</title>
        <authorList>
            <person name="Xiong L."/>
            <person name="Liu S."/>
            <person name="Chen S."/>
            <person name="Xiao Y."/>
            <person name="Zhu B."/>
            <person name="Gao Y."/>
            <person name="Zhang Y."/>
            <person name="Chen B."/>
            <person name="Luo J."/>
            <person name="Deng Z."/>
            <person name="Chen X."/>
            <person name="Wang L."/>
            <person name="Chen S."/>
        </authorList>
    </citation>
    <scope>NUCLEOTIDE SEQUENCE [LARGE SCALE GENOMIC DNA]</scope>
    <source>
        <strain evidence="2 3">CBA1105</strain>
    </source>
</reference>
<proteinExistence type="predicted"/>
<keyword evidence="1" id="KW-1133">Transmembrane helix</keyword>
<feature type="transmembrane region" description="Helical" evidence="1">
    <location>
        <begin position="83"/>
        <end position="101"/>
    </location>
</feature>
<organism evidence="2 3">
    <name type="scientific">Halapricum salinum</name>
    <dbReference type="NCBI Taxonomy" id="1457250"/>
    <lineage>
        <taxon>Archaea</taxon>
        <taxon>Methanobacteriati</taxon>
        <taxon>Methanobacteriota</taxon>
        <taxon>Stenosarchaea group</taxon>
        <taxon>Halobacteria</taxon>
        <taxon>Halobacteriales</taxon>
        <taxon>Haloarculaceae</taxon>
        <taxon>Halapricum</taxon>
    </lineage>
</organism>
<dbReference type="AlphaFoldDB" id="A0A4D6HEQ8"/>
<name>A0A4D6HEQ8_9EURY</name>
<keyword evidence="1" id="KW-0472">Membrane</keyword>
<dbReference type="Proteomes" id="UP000296706">
    <property type="component" value="Chromosome"/>
</dbReference>
<evidence type="ECO:0000313" key="3">
    <source>
        <dbReference type="Proteomes" id="UP000296706"/>
    </source>
</evidence>
<dbReference type="GeneID" id="39848988"/>
<dbReference type="KEGG" id="hsn:DV733_13965"/>